<keyword evidence="1" id="KW-0479">Metal-binding</keyword>
<dbReference type="InParanoid" id="A0A1Q3BJ25"/>
<dbReference type="InterPro" id="IPR001878">
    <property type="entry name" value="Znf_CCHC"/>
</dbReference>
<evidence type="ECO:0000313" key="3">
    <source>
        <dbReference type="EMBL" id="GAV68046.1"/>
    </source>
</evidence>
<comment type="caution">
    <text evidence="3">The sequence shown here is derived from an EMBL/GenBank/DDBJ whole genome shotgun (WGS) entry which is preliminary data.</text>
</comment>
<evidence type="ECO:0000313" key="4">
    <source>
        <dbReference type="Proteomes" id="UP000187406"/>
    </source>
</evidence>
<sequence length="208" mass="23881">SKFSNSSEKLENLLGMQRCVFDKAGLGYEEMNNVKPYQNFFERKERTEKEKVEKVHIKNKIGKISCHYCGKIGHASFTCFHKKNAMFKKNINNSCNFCGKHGHASSSCYHKKNATFKKKINASCNHYGKYGHTSSSCFYKRNIMHKRRKIVSCNNCGKSGHISTSCFYKENILNDSNFTRVKKSWVPKGTIVTNPKGPEICWVPQTQI</sequence>
<dbReference type="PROSITE" id="PS50158">
    <property type="entry name" value="ZF_CCHC"/>
    <property type="match status" value="1"/>
</dbReference>
<evidence type="ECO:0000256" key="1">
    <source>
        <dbReference type="PROSITE-ProRule" id="PRU00047"/>
    </source>
</evidence>
<dbReference type="Gene3D" id="4.10.60.10">
    <property type="entry name" value="Zinc finger, CCHC-type"/>
    <property type="match status" value="2"/>
</dbReference>
<gene>
    <name evidence="3" type="ORF">CFOL_v3_11549</name>
</gene>
<evidence type="ECO:0000259" key="2">
    <source>
        <dbReference type="PROSITE" id="PS50158"/>
    </source>
</evidence>
<dbReference type="AlphaFoldDB" id="A0A1Q3BJ25"/>
<name>A0A1Q3BJ25_CEPFO</name>
<proteinExistence type="predicted"/>
<dbReference type="Pfam" id="PF00098">
    <property type="entry name" value="zf-CCHC"/>
    <property type="match status" value="1"/>
</dbReference>
<dbReference type="OrthoDB" id="1751274at2759"/>
<dbReference type="SMART" id="SM00343">
    <property type="entry name" value="ZnF_C2HC"/>
    <property type="match status" value="3"/>
</dbReference>
<reference evidence="4" key="1">
    <citation type="submission" date="2016-04" db="EMBL/GenBank/DDBJ databases">
        <title>Cephalotus genome sequencing.</title>
        <authorList>
            <person name="Fukushima K."/>
            <person name="Hasebe M."/>
            <person name="Fang X."/>
        </authorList>
    </citation>
    <scope>NUCLEOTIDE SEQUENCE [LARGE SCALE GENOMIC DNA]</scope>
    <source>
        <strain evidence="4">cv. St1</strain>
    </source>
</reference>
<dbReference type="GO" id="GO:0003676">
    <property type="term" value="F:nucleic acid binding"/>
    <property type="evidence" value="ECO:0007669"/>
    <property type="project" value="InterPro"/>
</dbReference>
<protein>
    <submittedName>
        <fullName evidence="3">Zf-CCHC domain-containing protein</fullName>
    </submittedName>
</protein>
<dbReference type="Proteomes" id="UP000187406">
    <property type="component" value="Unassembled WGS sequence"/>
</dbReference>
<feature type="non-terminal residue" evidence="3">
    <location>
        <position position="1"/>
    </location>
</feature>
<feature type="domain" description="CCHC-type" evidence="2">
    <location>
        <begin position="153"/>
        <end position="166"/>
    </location>
</feature>
<dbReference type="InterPro" id="IPR036875">
    <property type="entry name" value="Znf_CCHC_sf"/>
</dbReference>
<dbReference type="SUPFAM" id="SSF57756">
    <property type="entry name" value="Retrovirus zinc finger-like domains"/>
    <property type="match status" value="2"/>
</dbReference>
<keyword evidence="4" id="KW-1185">Reference proteome</keyword>
<organism evidence="3 4">
    <name type="scientific">Cephalotus follicularis</name>
    <name type="common">Albany pitcher plant</name>
    <dbReference type="NCBI Taxonomy" id="3775"/>
    <lineage>
        <taxon>Eukaryota</taxon>
        <taxon>Viridiplantae</taxon>
        <taxon>Streptophyta</taxon>
        <taxon>Embryophyta</taxon>
        <taxon>Tracheophyta</taxon>
        <taxon>Spermatophyta</taxon>
        <taxon>Magnoliopsida</taxon>
        <taxon>eudicotyledons</taxon>
        <taxon>Gunneridae</taxon>
        <taxon>Pentapetalae</taxon>
        <taxon>rosids</taxon>
        <taxon>fabids</taxon>
        <taxon>Oxalidales</taxon>
        <taxon>Cephalotaceae</taxon>
        <taxon>Cephalotus</taxon>
    </lineage>
</organism>
<dbReference type="EMBL" id="BDDD01000603">
    <property type="protein sequence ID" value="GAV68046.1"/>
    <property type="molecule type" value="Genomic_DNA"/>
</dbReference>
<accession>A0A1Q3BJ25</accession>
<keyword evidence="1" id="KW-0862">Zinc</keyword>
<dbReference type="GO" id="GO:0008270">
    <property type="term" value="F:zinc ion binding"/>
    <property type="evidence" value="ECO:0007669"/>
    <property type="project" value="UniProtKB-KW"/>
</dbReference>
<keyword evidence="1" id="KW-0863">Zinc-finger</keyword>